<dbReference type="AlphaFoldDB" id="A0A9D9EK24"/>
<dbReference type="InterPro" id="IPR024311">
    <property type="entry name" value="Lipocalin-like"/>
</dbReference>
<gene>
    <name evidence="3" type="ORF">IAC29_03925</name>
</gene>
<proteinExistence type="predicted"/>
<evidence type="ECO:0000259" key="2">
    <source>
        <dbReference type="Pfam" id="PF13648"/>
    </source>
</evidence>
<reference evidence="3" key="1">
    <citation type="submission" date="2020-10" db="EMBL/GenBank/DDBJ databases">
        <authorList>
            <person name="Gilroy R."/>
        </authorList>
    </citation>
    <scope>NUCLEOTIDE SEQUENCE</scope>
    <source>
        <strain evidence="3">20514</strain>
    </source>
</reference>
<sequence length="161" mass="17905">MKLFLKIALAAVAAAFLSCSKDEAVEQAGLNVTPSNLEGCWQLSEWMGEALPEGNFVYMELTRQDKKFTIYENMRGTSTVTCRYSGTYGISDGNVIKGIYDNSIYTYWAHDYEVSDLTGDRMVWTATDNPEDVSVYVRVDSIPGNISGEALPGNDEKTENR</sequence>
<feature type="signal peptide" evidence="1">
    <location>
        <begin position="1"/>
        <end position="24"/>
    </location>
</feature>
<feature type="chain" id="PRO_5038659167" evidence="1">
    <location>
        <begin position="25"/>
        <end position="161"/>
    </location>
</feature>
<organism evidence="3 4">
    <name type="scientific">Candidatus Cryptobacteroides merdigallinarum</name>
    <dbReference type="NCBI Taxonomy" id="2840770"/>
    <lineage>
        <taxon>Bacteria</taxon>
        <taxon>Pseudomonadati</taxon>
        <taxon>Bacteroidota</taxon>
        <taxon>Bacteroidia</taxon>
        <taxon>Bacteroidales</taxon>
        <taxon>Candidatus Cryptobacteroides</taxon>
    </lineage>
</organism>
<protein>
    <submittedName>
        <fullName evidence="3">Lipocalin family protein</fullName>
    </submittedName>
</protein>
<dbReference type="Proteomes" id="UP000810252">
    <property type="component" value="Unassembled WGS sequence"/>
</dbReference>
<evidence type="ECO:0000313" key="4">
    <source>
        <dbReference type="Proteomes" id="UP000810252"/>
    </source>
</evidence>
<name>A0A9D9EK24_9BACT</name>
<feature type="domain" description="Lipocalin-like" evidence="2">
    <location>
        <begin position="37"/>
        <end position="124"/>
    </location>
</feature>
<evidence type="ECO:0000313" key="3">
    <source>
        <dbReference type="EMBL" id="MBO8448403.1"/>
    </source>
</evidence>
<accession>A0A9D9EK24</accession>
<evidence type="ECO:0000256" key="1">
    <source>
        <dbReference type="SAM" id="SignalP"/>
    </source>
</evidence>
<dbReference type="EMBL" id="JADIMQ010000053">
    <property type="protein sequence ID" value="MBO8448403.1"/>
    <property type="molecule type" value="Genomic_DNA"/>
</dbReference>
<reference evidence="3" key="2">
    <citation type="journal article" date="2021" name="PeerJ">
        <title>Extensive microbial diversity within the chicken gut microbiome revealed by metagenomics and culture.</title>
        <authorList>
            <person name="Gilroy R."/>
            <person name="Ravi A."/>
            <person name="Getino M."/>
            <person name="Pursley I."/>
            <person name="Horton D.L."/>
            <person name="Alikhan N.F."/>
            <person name="Baker D."/>
            <person name="Gharbi K."/>
            <person name="Hall N."/>
            <person name="Watson M."/>
            <person name="Adriaenssens E.M."/>
            <person name="Foster-Nyarko E."/>
            <person name="Jarju S."/>
            <person name="Secka A."/>
            <person name="Antonio M."/>
            <person name="Oren A."/>
            <person name="Chaudhuri R.R."/>
            <person name="La Ragione R."/>
            <person name="Hildebrand F."/>
            <person name="Pallen M.J."/>
        </authorList>
    </citation>
    <scope>NUCLEOTIDE SEQUENCE</scope>
    <source>
        <strain evidence="3">20514</strain>
    </source>
</reference>
<comment type="caution">
    <text evidence="3">The sequence shown here is derived from an EMBL/GenBank/DDBJ whole genome shotgun (WGS) entry which is preliminary data.</text>
</comment>
<dbReference type="Pfam" id="PF13648">
    <property type="entry name" value="Lipocalin_4"/>
    <property type="match status" value="1"/>
</dbReference>
<dbReference type="PROSITE" id="PS51257">
    <property type="entry name" value="PROKAR_LIPOPROTEIN"/>
    <property type="match status" value="1"/>
</dbReference>
<keyword evidence="1" id="KW-0732">Signal</keyword>